<evidence type="ECO:0000259" key="7">
    <source>
        <dbReference type="PROSITE" id="PS50011"/>
    </source>
</evidence>
<feature type="domain" description="Protein kinase" evidence="7">
    <location>
        <begin position="523"/>
        <end position="778"/>
    </location>
</feature>
<evidence type="ECO:0000256" key="1">
    <source>
        <dbReference type="ARBA" id="ARBA00012513"/>
    </source>
</evidence>
<dbReference type="GO" id="GO:0004674">
    <property type="term" value="F:protein serine/threonine kinase activity"/>
    <property type="evidence" value="ECO:0007669"/>
    <property type="project" value="UniProtKB-KW"/>
</dbReference>
<name>A0ABY2FGK7_9ACTN</name>
<dbReference type="CDD" id="cd14014">
    <property type="entry name" value="STKc_PknB_like"/>
    <property type="match status" value="1"/>
</dbReference>
<keyword evidence="2" id="KW-0808">Transferase</keyword>
<dbReference type="NCBIfam" id="NF047741">
    <property type="entry name" value="antiphage_MADS6"/>
    <property type="match status" value="1"/>
</dbReference>
<protein>
    <recommendedName>
        <fullName evidence="1">non-specific serine/threonine protein kinase</fullName>
        <ecNumber evidence="1">2.7.11.1</ecNumber>
    </recommendedName>
</protein>
<dbReference type="PANTHER" id="PTHR43671">
    <property type="entry name" value="SERINE/THREONINE-PROTEIN KINASE NEK"/>
    <property type="match status" value="1"/>
</dbReference>
<dbReference type="InterPro" id="IPR011528">
    <property type="entry name" value="NERD"/>
</dbReference>
<evidence type="ECO:0000256" key="3">
    <source>
        <dbReference type="ARBA" id="ARBA00022741"/>
    </source>
</evidence>
<dbReference type="Pfam" id="PF00069">
    <property type="entry name" value="Pkinase"/>
    <property type="match status" value="2"/>
</dbReference>
<comment type="caution">
    <text evidence="9">The sequence shown here is derived from an EMBL/GenBank/DDBJ whole genome shotgun (WGS) entry which is preliminary data.</text>
</comment>
<gene>
    <name evidence="9" type="ORF">EV137_4330</name>
</gene>
<dbReference type="Proteomes" id="UP000295060">
    <property type="component" value="Unassembled WGS sequence"/>
</dbReference>
<evidence type="ECO:0000256" key="6">
    <source>
        <dbReference type="SAM" id="MobiDB-lite"/>
    </source>
</evidence>
<dbReference type="PANTHER" id="PTHR43671:SF13">
    <property type="entry name" value="SERINE_THREONINE-PROTEIN KINASE NEK2"/>
    <property type="match status" value="1"/>
</dbReference>
<dbReference type="EC" id="2.7.11.1" evidence="1"/>
<dbReference type="InterPro" id="IPR011009">
    <property type="entry name" value="Kinase-like_dom_sf"/>
</dbReference>
<dbReference type="InterPro" id="IPR000719">
    <property type="entry name" value="Prot_kinase_dom"/>
</dbReference>
<dbReference type="Gene3D" id="1.10.510.10">
    <property type="entry name" value="Transferase(Phosphotransferase) domain 1"/>
    <property type="match status" value="2"/>
</dbReference>
<dbReference type="InterPro" id="IPR050660">
    <property type="entry name" value="NEK_Ser/Thr_kinase"/>
</dbReference>
<evidence type="ECO:0000256" key="4">
    <source>
        <dbReference type="ARBA" id="ARBA00022777"/>
    </source>
</evidence>
<dbReference type="RefSeq" id="WP_134130486.1">
    <property type="nucleotide sequence ID" value="NZ_SODU01000002.1"/>
</dbReference>
<dbReference type="EMBL" id="SODU01000002">
    <property type="protein sequence ID" value="TDW90512.1"/>
    <property type="molecule type" value="Genomic_DNA"/>
</dbReference>
<keyword evidence="10" id="KW-1185">Reference proteome</keyword>
<organism evidence="9 10">
    <name type="scientific">Kribbella pratensis</name>
    <dbReference type="NCBI Taxonomy" id="2512112"/>
    <lineage>
        <taxon>Bacteria</taxon>
        <taxon>Bacillati</taxon>
        <taxon>Actinomycetota</taxon>
        <taxon>Actinomycetes</taxon>
        <taxon>Propionibacteriales</taxon>
        <taxon>Kribbellaceae</taxon>
        <taxon>Kribbella</taxon>
    </lineage>
</organism>
<evidence type="ECO:0000256" key="5">
    <source>
        <dbReference type="ARBA" id="ARBA00022840"/>
    </source>
</evidence>
<feature type="domain" description="Protein kinase" evidence="7">
    <location>
        <begin position="176"/>
        <end position="469"/>
    </location>
</feature>
<keyword evidence="5" id="KW-0067">ATP-binding</keyword>
<proteinExistence type="predicted"/>
<evidence type="ECO:0000313" key="9">
    <source>
        <dbReference type="EMBL" id="TDW90512.1"/>
    </source>
</evidence>
<dbReference type="PROSITE" id="PS50965">
    <property type="entry name" value="NERD"/>
    <property type="match status" value="1"/>
</dbReference>
<dbReference type="SMART" id="SM00220">
    <property type="entry name" value="S_TKc"/>
    <property type="match status" value="2"/>
</dbReference>
<evidence type="ECO:0000256" key="2">
    <source>
        <dbReference type="ARBA" id="ARBA00022679"/>
    </source>
</evidence>
<reference evidence="9 10" key="1">
    <citation type="submission" date="2019-03" db="EMBL/GenBank/DDBJ databases">
        <title>Genomic Encyclopedia of Type Strains, Phase III (KMG-III): the genomes of soil and plant-associated and newly described type strains.</title>
        <authorList>
            <person name="Whitman W."/>
        </authorList>
    </citation>
    <scope>NUCLEOTIDE SEQUENCE [LARGE SCALE GENOMIC DNA]</scope>
    <source>
        <strain evidence="9 10">VKMAc-2574</strain>
    </source>
</reference>
<feature type="region of interest" description="Disordered" evidence="6">
    <location>
        <begin position="475"/>
        <end position="507"/>
    </location>
</feature>
<dbReference type="Pfam" id="PF08378">
    <property type="entry name" value="NERD"/>
    <property type="match status" value="1"/>
</dbReference>
<dbReference type="SUPFAM" id="SSF56112">
    <property type="entry name" value="Protein kinase-like (PK-like)"/>
    <property type="match status" value="2"/>
</dbReference>
<dbReference type="Gene3D" id="3.30.200.20">
    <property type="entry name" value="Phosphorylase Kinase, domain 1"/>
    <property type="match status" value="1"/>
</dbReference>
<accession>A0ABY2FGK7</accession>
<keyword evidence="4 9" id="KW-0418">Kinase</keyword>
<feature type="domain" description="NERD" evidence="8">
    <location>
        <begin position="10"/>
        <end position="122"/>
    </location>
</feature>
<keyword evidence="3" id="KW-0547">Nucleotide-binding</keyword>
<evidence type="ECO:0000259" key="8">
    <source>
        <dbReference type="PROSITE" id="PS50965"/>
    </source>
</evidence>
<evidence type="ECO:0000313" key="10">
    <source>
        <dbReference type="Proteomes" id="UP000295060"/>
    </source>
</evidence>
<dbReference type="PROSITE" id="PS50011">
    <property type="entry name" value="PROTEIN_KINASE_DOM"/>
    <property type="match status" value="2"/>
</dbReference>
<keyword evidence="9" id="KW-0723">Serine/threonine-protein kinase</keyword>
<sequence>MAKIVPIGPPVNDAERRVIAHLRDHGPDDWTVLHSLEIPDSRGRLFEVDLVIVTPHMVYVIDVKGTFGRIDVQGSRWMPAGRSPFHTPLPKLRENAKRLKGLLEDAHRELSRVYVDAVVVLPATDARLVDHNTPQRDAASTVNLQHLVALLSDVSQVPTGSFSVDADIARHHETIVEEIKAIGQVPTGPLQFGNWLVLDTLSETIHAAGIDVVGEYRAKNANAVQGSGTVRLVVRQADLYAPSAERERKQRQIGVAYEALGKLPPHPSIVGVRDFFPDPEDGGFVTVYDDIPGHALRLHLGEKPVEPLTRDRKLLILRQVLAGLAHAQSRRIVHRALTPATILLTQDGRAMITGFDYAKTAQMRAHTVALDAHSAADQAYLAPEALADPAKMTDKADIYALGVIGFEMLTGHLPFDSVTAQVKANGLLPEKDLEQADVPAPLRHWLSLLCAAKPDDRPDAREAIRRFELAVGEVQRPKRRVTGGTGGQPPRPPEQAGASEDDKRRDPSFWKNLPRDFALGTKYIVQQRLGKPGASGVAYKVFDTMRNVDRVIKLILRDEEGAKERARREGMVLTRLQDATPHPNVVRMLDVDVLPKPYPYPFLVFEFVTGEDLGEVIRTLTLTPSDVLRIGLDVAEGLEYLHSLDVWHCDIKPGNLLWAEGGLKILDFGIAKTPESTQGHTASTPRYTPPDLDQVPASAAGYVDRDLYALGITLYEALTGAYPWEGASTPPPAVAAEDPRDRFTLPGLPVKLVETILKAISPERGSRFTSAEELLAALQMAARPPKPLAHVTPPVVPVTPGGDGGDTGDHNPFISYLQTLYSQSRRSNRGTRGMDAADVRVYVPTALDLDLTPSVLDGTHSLVIVTGNAGDGKTAFLENLAATARERGAVFTSERANGADFELNGRRFHTNYDGSQDEDGVVSDEVLTEFFRPFAGDDQIGTLAGETRLIAVNEGRLVDFLSHHTDEFGALTKIVEVGLRGEDDEPGPVAVVNLNLRDVTVRPAETLNGGGAKGSILERMLDSMVRPEVWAACEGCALFDGCYARQNAVTIAHPVVGQQVKERIRRIYEIAQLRGRLHITLRDLRSALAYTLTSGRDCVEIHELYAASKSAAVLASHYFNAYRGGPATTERDRLLIQLRLVDVARPPQPVLDRRLAGEGLLEHYLINAADRATPERVLLRDLHAAVSSADASPDEVIDFVAAARRLSYFEMRDPGEAVKMLPYASVQRFLELLDGQRPVPTDLFLTALNRSEGIVSPELADGGLVIRVRDVVRGTVRSLRRFPGEGFHASRVGTDAHPYLETRPTALRLTYTDMSRDGVPPAELRVGLDLFELVERFRRGYQASIDDDQGYALALTVFKNQLAAVPYREVLLTVDGSSMHTVRRDDDGVLRLITQGALVPENEEAEWR</sequence>